<dbReference type="GO" id="GO:0021794">
    <property type="term" value="P:thalamus development"/>
    <property type="evidence" value="ECO:0007669"/>
    <property type="project" value="Ensembl"/>
</dbReference>
<evidence type="ECO:0000256" key="2">
    <source>
        <dbReference type="ARBA" id="ARBA00007668"/>
    </source>
</evidence>
<dbReference type="PANTHER" id="PTHR12119">
    <property type="entry name" value="UBIQUINOL-CYTOCHROME C REDUCTASE COMPLEX UBIQUINONE-BINDING PROTEIN QP-C"/>
    <property type="match status" value="1"/>
</dbReference>
<comment type="subunit">
    <text evidence="12 13">Component of the ubiquinol-cytochrome c oxidoreductase (cytochrome b-c1 complex, complex III, CIII), a multisubunit enzyme composed of 11 subunits. The complex is composed of 3 respiratory subunits cytochrome b, cytochrome c1 and Rieske protein UQCRFS1, 2 core protein subunits UQCRC1/QCR1 and UQCRC2/QCR2, and 6 low-molecular weight protein subunits UQCRH/QCR6, UQCRB/QCR7, UQCRQ/QCR8, UQCR10/QCR9, UQCR11/QCR10 and subunit 9, the cleavage product of Rieske protein UQCRFS1. The complex exists as an obligatory dimer and forms supercomplexes (SCs) in the inner mitochondrial membrane with NADH-ubiquinone oxidoreductase (complex I, CI) and cytochrome c oxidase (complex IV, CIV), resulting in different assemblies (supercomplex SCI(1)III(2)IV(1) and megacomplex MCI(2)III(2)IV(2)). Interacts with UQCC6.</text>
</comment>
<gene>
    <name evidence="14" type="primary">UQCRQ</name>
</gene>
<keyword evidence="9" id="KW-1133">Transmembrane helix</keyword>
<protein>
    <recommendedName>
        <fullName evidence="3 13">Cytochrome b-c1 complex subunit 8</fullName>
    </recommendedName>
    <alternativeName>
        <fullName evidence="13">Complex III subunit 8</fullName>
    </alternativeName>
</protein>
<dbReference type="InParanoid" id="A0A7N4PPS3"/>
<sequence>MGREFGNLIRVRHIISYSLSPFEQRAFPSYFTKGIPNVIRRTQDSILRVAPPFIGLYFLYTWGTQEFEKSKRKKPADFEENK</sequence>
<evidence type="ECO:0000313" key="14">
    <source>
        <dbReference type="Ensembl" id="ENSSHAP00000041737.1"/>
    </source>
</evidence>
<reference evidence="14" key="2">
    <citation type="submission" date="2025-08" db="UniProtKB">
        <authorList>
            <consortium name="Ensembl"/>
        </authorList>
    </citation>
    <scope>IDENTIFICATION</scope>
</reference>
<keyword evidence="8 13" id="KW-0249">Electron transport</keyword>
<dbReference type="GO" id="GO:0021539">
    <property type="term" value="P:subthalamus development"/>
    <property type="evidence" value="ECO:0007669"/>
    <property type="project" value="Ensembl"/>
</dbReference>
<comment type="function">
    <text evidence="13">Component of the ubiquinol-cytochrome c oxidoreductase, a multisubunit transmembrane complex that is part of the mitochondrial electron transport chain which drives oxidative phosphorylation. The complex plays an important role in the uptake of multiple carbon sources present in different host niches.</text>
</comment>
<dbReference type="PANTHER" id="PTHR12119:SF2">
    <property type="entry name" value="CYTOCHROME B-C1 COMPLEX SUBUNIT 8"/>
    <property type="match status" value="1"/>
</dbReference>
<evidence type="ECO:0000256" key="7">
    <source>
        <dbReference type="ARBA" id="ARBA00022792"/>
    </source>
</evidence>
<keyword evidence="10 13" id="KW-0496">Mitochondrion</keyword>
<evidence type="ECO:0000256" key="12">
    <source>
        <dbReference type="ARBA" id="ARBA00047105"/>
    </source>
</evidence>
<dbReference type="GO" id="GO:0021680">
    <property type="term" value="P:cerebellar Purkinje cell layer development"/>
    <property type="evidence" value="ECO:0007669"/>
    <property type="project" value="Ensembl"/>
</dbReference>
<dbReference type="OMA" id="MWRRFKG"/>
<evidence type="ECO:0000256" key="5">
    <source>
        <dbReference type="ARBA" id="ARBA00022660"/>
    </source>
</evidence>
<evidence type="ECO:0000256" key="6">
    <source>
        <dbReference type="ARBA" id="ARBA00022692"/>
    </source>
</evidence>
<evidence type="ECO:0000256" key="1">
    <source>
        <dbReference type="ARBA" id="ARBA00004434"/>
    </source>
</evidence>
<reference evidence="14" key="3">
    <citation type="submission" date="2025-09" db="UniProtKB">
        <authorList>
            <consortium name="Ensembl"/>
        </authorList>
    </citation>
    <scope>IDENTIFICATION</scope>
</reference>
<accession>A0A7N4PPS3</accession>
<dbReference type="GO" id="GO:0045275">
    <property type="term" value="C:respiratory chain complex III"/>
    <property type="evidence" value="ECO:0007669"/>
    <property type="project" value="UniProtKB-UniRule"/>
</dbReference>
<organism evidence="14 15">
    <name type="scientific">Sarcophilus harrisii</name>
    <name type="common">Tasmanian devil</name>
    <name type="synonym">Sarcophilus laniarius</name>
    <dbReference type="NCBI Taxonomy" id="9305"/>
    <lineage>
        <taxon>Eukaryota</taxon>
        <taxon>Metazoa</taxon>
        <taxon>Chordata</taxon>
        <taxon>Craniata</taxon>
        <taxon>Vertebrata</taxon>
        <taxon>Euteleostomi</taxon>
        <taxon>Mammalia</taxon>
        <taxon>Metatheria</taxon>
        <taxon>Dasyuromorphia</taxon>
        <taxon>Dasyuridae</taxon>
        <taxon>Sarcophilus</taxon>
    </lineage>
</organism>
<keyword evidence="6" id="KW-0812">Transmembrane</keyword>
<keyword evidence="7 13" id="KW-0999">Mitochondrion inner membrane</keyword>
<keyword evidence="11" id="KW-0472">Membrane</keyword>
<dbReference type="Proteomes" id="UP000007648">
    <property type="component" value="Unassembled WGS sequence"/>
</dbReference>
<evidence type="ECO:0000256" key="9">
    <source>
        <dbReference type="ARBA" id="ARBA00022989"/>
    </source>
</evidence>
<dbReference type="InterPro" id="IPR036642">
    <property type="entry name" value="Cyt_bc1_su8_sf"/>
</dbReference>
<dbReference type="Ensembl" id="ENSSHAT00000047131.1">
    <property type="protein sequence ID" value="ENSSHAP00000041737.1"/>
    <property type="gene ID" value="ENSSHAG00000027678.1"/>
</dbReference>
<dbReference type="Gene3D" id="1.20.5.210">
    <property type="entry name" value="Cytochrome b-c1 complex subunit 8"/>
    <property type="match status" value="1"/>
</dbReference>
<comment type="similarity">
    <text evidence="2 13">Belongs to the UQCRQ/QCR8 family.</text>
</comment>
<proteinExistence type="inferred from homology"/>
<comment type="subcellular location">
    <subcellularLocation>
        <location evidence="1 13">Mitochondrion inner membrane</location>
        <topology evidence="1 13">Single-pass membrane protein</topology>
    </subcellularLocation>
</comment>
<dbReference type="OrthoDB" id="6683853at2759"/>
<dbReference type="GeneTree" id="ENSGT00390000004029"/>
<dbReference type="GO" id="GO:0021854">
    <property type="term" value="P:hypothalamus development"/>
    <property type="evidence" value="ECO:0007669"/>
    <property type="project" value="Ensembl"/>
</dbReference>
<dbReference type="GO" id="GO:0021548">
    <property type="term" value="P:pons development"/>
    <property type="evidence" value="ECO:0007669"/>
    <property type="project" value="Ensembl"/>
</dbReference>
<dbReference type="AlphaFoldDB" id="A0A7N4PPS3"/>
<evidence type="ECO:0000256" key="3">
    <source>
        <dbReference type="ARBA" id="ARBA00016324"/>
    </source>
</evidence>
<name>A0A7N4PPS3_SARHA</name>
<keyword evidence="4 13" id="KW-0813">Transport</keyword>
<evidence type="ECO:0000256" key="8">
    <source>
        <dbReference type="ARBA" id="ARBA00022982"/>
    </source>
</evidence>
<dbReference type="GO" id="GO:0021766">
    <property type="term" value="P:hippocampus development"/>
    <property type="evidence" value="ECO:0007669"/>
    <property type="project" value="Ensembl"/>
</dbReference>
<dbReference type="GO" id="GO:0021860">
    <property type="term" value="P:pyramidal neuron development"/>
    <property type="evidence" value="ECO:0007669"/>
    <property type="project" value="Ensembl"/>
</dbReference>
<keyword evidence="15" id="KW-1185">Reference proteome</keyword>
<evidence type="ECO:0000256" key="13">
    <source>
        <dbReference type="RuleBase" id="RU368118"/>
    </source>
</evidence>
<dbReference type="SUPFAM" id="SSF81508">
    <property type="entry name" value="Ubiquinone-binding protein QP-C of cytochrome bc1 complex (Ubiquinol-cytochrome c reductase)"/>
    <property type="match status" value="1"/>
</dbReference>
<evidence type="ECO:0000256" key="11">
    <source>
        <dbReference type="ARBA" id="ARBA00023136"/>
    </source>
</evidence>
<dbReference type="InterPro" id="IPR004205">
    <property type="entry name" value="Cyt_bc1_su8"/>
</dbReference>
<dbReference type="GO" id="GO:0005743">
    <property type="term" value="C:mitochondrial inner membrane"/>
    <property type="evidence" value="ECO:0007669"/>
    <property type="project" value="UniProtKB-SubCell"/>
</dbReference>
<evidence type="ECO:0000256" key="10">
    <source>
        <dbReference type="ARBA" id="ARBA00023128"/>
    </source>
</evidence>
<evidence type="ECO:0000256" key="4">
    <source>
        <dbReference type="ARBA" id="ARBA00022448"/>
    </source>
</evidence>
<evidence type="ECO:0000313" key="15">
    <source>
        <dbReference type="Proteomes" id="UP000007648"/>
    </source>
</evidence>
<dbReference type="GO" id="GO:0006122">
    <property type="term" value="P:mitochondrial electron transport, ubiquinol to cytochrome c"/>
    <property type="evidence" value="ECO:0007669"/>
    <property type="project" value="UniProtKB-UniRule"/>
</dbReference>
<reference evidence="14 15" key="1">
    <citation type="journal article" date="2011" name="Proc. Natl. Acad. Sci. U.S.A.">
        <title>Genetic diversity and population structure of the endangered marsupial Sarcophilus harrisii (Tasmanian devil).</title>
        <authorList>
            <person name="Miller W."/>
            <person name="Hayes V.M."/>
            <person name="Ratan A."/>
            <person name="Petersen D.C."/>
            <person name="Wittekindt N.E."/>
            <person name="Miller J."/>
            <person name="Walenz B."/>
            <person name="Knight J."/>
            <person name="Qi J."/>
            <person name="Zhao F."/>
            <person name="Wang Q."/>
            <person name="Bedoya-Reina O.C."/>
            <person name="Katiyar N."/>
            <person name="Tomsho L.P."/>
            <person name="Kasson L.M."/>
            <person name="Hardie R.A."/>
            <person name="Woodbridge P."/>
            <person name="Tindall E.A."/>
            <person name="Bertelsen M.F."/>
            <person name="Dixon D."/>
            <person name="Pyecroft S."/>
            <person name="Helgen K.M."/>
            <person name="Lesk A.M."/>
            <person name="Pringle T.H."/>
            <person name="Patterson N."/>
            <person name="Zhang Y."/>
            <person name="Kreiss A."/>
            <person name="Woods G.M."/>
            <person name="Jones M.E."/>
            <person name="Schuster S.C."/>
        </authorList>
    </citation>
    <scope>NUCLEOTIDE SEQUENCE [LARGE SCALE GENOMIC DNA]</scope>
</reference>
<dbReference type="GO" id="GO:0030901">
    <property type="term" value="P:midbrain development"/>
    <property type="evidence" value="ECO:0007669"/>
    <property type="project" value="Ensembl"/>
</dbReference>
<dbReference type="KEGG" id="shr:100934825"/>
<keyword evidence="5 13" id="KW-0679">Respiratory chain</keyword>
<dbReference type="FunFam" id="1.20.5.210:FF:000001">
    <property type="entry name" value="Cytochrome b-c1 complex subunit 8"/>
    <property type="match status" value="1"/>
</dbReference>
<dbReference type="FunCoup" id="A0A7N4PPS3">
    <property type="interactions" value="1085"/>
</dbReference>
<dbReference type="Pfam" id="PF02939">
    <property type="entry name" value="UcrQ"/>
    <property type="match status" value="1"/>
</dbReference>